<evidence type="ECO:0000256" key="1">
    <source>
        <dbReference type="ARBA" id="ARBA00022614"/>
    </source>
</evidence>
<reference evidence="5" key="1">
    <citation type="submission" date="2018-11" db="EMBL/GenBank/DDBJ databases">
        <authorList>
            <consortium name="Genoscope - CEA"/>
            <person name="William W."/>
        </authorList>
    </citation>
    <scope>NUCLEOTIDE SEQUENCE</scope>
</reference>
<evidence type="ECO:0000259" key="4">
    <source>
        <dbReference type="Pfam" id="PF23282"/>
    </source>
</evidence>
<dbReference type="PANTHER" id="PTHR11017">
    <property type="entry name" value="LEUCINE-RICH REPEAT-CONTAINING PROTEIN"/>
    <property type="match status" value="1"/>
</dbReference>
<dbReference type="GO" id="GO:0006952">
    <property type="term" value="P:defense response"/>
    <property type="evidence" value="ECO:0007669"/>
    <property type="project" value="InterPro"/>
</dbReference>
<dbReference type="SUPFAM" id="SSF52540">
    <property type="entry name" value="P-loop containing nucleoside triphosphate hydrolases"/>
    <property type="match status" value="1"/>
</dbReference>
<dbReference type="InterPro" id="IPR036390">
    <property type="entry name" value="WH_DNA-bd_sf"/>
</dbReference>
<dbReference type="InterPro" id="IPR042197">
    <property type="entry name" value="Apaf_helical"/>
</dbReference>
<dbReference type="Pfam" id="PF00931">
    <property type="entry name" value="NB-ARC"/>
    <property type="match status" value="1"/>
</dbReference>
<dbReference type="PRINTS" id="PR00364">
    <property type="entry name" value="DISEASERSIST"/>
</dbReference>
<dbReference type="Pfam" id="PF23282">
    <property type="entry name" value="WHD_ROQ1"/>
    <property type="match status" value="1"/>
</dbReference>
<evidence type="ECO:0000313" key="5">
    <source>
        <dbReference type="EMBL" id="VDD55340.1"/>
    </source>
</evidence>
<feature type="domain" description="Disease resistance protein Roq1-like winged-helix" evidence="4">
    <location>
        <begin position="175"/>
        <end position="243"/>
    </location>
</feature>
<dbReference type="GO" id="GO:0043531">
    <property type="term" value="F:ADP binding"/>
    <property type="evidence" value="ECO:0007669"/>
    <property type="project" value="InterPro"/>
</dbReference>
<gene>
    <name evidence="5" type="ORF">BOLC8T48569H</name>
</gene>
<dbReference type="InterPro" id="IPR002182">
    <property type="entry name" value="NB-ARC"/>
</dbReference>
<dbReference type="EMBL" id="LR031879">
    <property type="protein sequence ID" value="VDD55340.1"/>
    <property type="molecule type" value="Genomic_DNA"/>
</dbReference>
<dbReference type="InterPro" id="IPR058192">
    <property type="entry name" value="WHD_ROQ1-like"/>
</dbReference>
<keyword evidence="1" id="KW-0433">Leucine-rich repeat</keyword>
<feature type="domain" description="NB-ARC" evidence="3">
    <location>
        <begin position="30"/>
        <end position="105"/>
    </location>
</feature>
<dbReference type="Gene3D" id="3.40.50.300">
    <property type="entry name" value="P-loop containing nucleotide triphosphate hydrolases"/>
    <property type="match status" value="1"/>
</dbReference>
<dbReference type="AlphaFoldDB" id="A0A3P6FSJ5"/>
<proteinExistence type="predicted"/>
<dbReference type="FunFam" id="1.10.8.430:FF:000002">
    <property type="entry name" value="Disease resistance protein (TIR-NBS-LRR class)"/>
    <property type="match status" value="1"/>
</dbReference>
<dbReference type="Gene3D" id="1.10.8.430">
    <property type="entry name" value="Helical domain of apoptotic protease-activating factors"/>
    <property type="match status" value="1"/>
</dbReference>
<accession>A0A3P6FSJ5</accession>
<evidence type="ECO:0000256" key="2">
    <source>
        <dbReference type="ARBA" id="ARBA00022737"/>
    </source>
</evidence>
<dbReference type="SUPFAM" id="SSF46785">
    <property type="entry name" value="Winged helix' DNA-binding domain"/>
    <property type="match status" value="1"/>
</dbReference>
<keyword evidence="2" id="KW-0677">Repeat</keyword>
<evidence type="ECO:0000259" key="3">
    <source>
        <dbReference type="Pfam" id="PF00931"/>
    </source>
</evidence>
<organism evidence="5">
    <name type="scientific">Brassica oleracea</name>
    <name type="common">Wild cabbage</name>
    <dbReference type="NCBI Taxonomy" id="3712"/>
    <lineage>
        <taxon>Eukaryota</taxon>
        <taxon>Viridiplantae</taxon>
        <taxon>Streptophyta</taxon>
        <taxon>Embryophyta</taxon>
        <taxon>Tracheophyta</taxon>
        <taxon>Spermatophyta</taxon>
        <taxon>Magnoliopsida</taxon>
        <taxon>eudicotyledons</taxon>
        <taxon>Gunneridae</taxon>
        <taxon>Pentapetalae</taxon>
        <taxon>rosids</taxon>
        <taxon>malvids</taxon>
        <taxon>Brassicales</taxon>
        <taxon>Brassicaceae</taxon>
        <taxon>Brassiceae</taxon>
        <taxon>Brassica</taxon>
    </lineage>
</organism>
<dbReference type="InterPro" id="IPR027417">
    <property type="entry name" value="P-loop_NTPase"/>
</dbReference>
<dbReference type="InterPro" id="IPR044974">
    <property type="entry name" value="Disease_R_plants"/>
</dbReference>
<protein>
    <submittedName>
        <fullName evidence="5">Uncharacterized protein</fullName>
    </submittedName>
</protein>
<dbReference type="PANTHER" id="PTHR11017:SF333">
    <property type="entry name" value="ADP-RIBOSYL CYCLASE_CYCLIC ADP-RIBOSE HYDROLASE-RELATED"/>
    <property type="match status" value="1"/>
</dbReference>
<sequence>MLDLQKHFMSQLTNELGIKIPNLGIAKGRLKNKKVLVILDGVDRSVQVEAMAKEASWFGLGSRIIITTQDQKVLNASGINHIHKVNLPSYNEALQMFCMYAFGQKDPKDGFKELACEVISLVDSLPLGLRVMGSYFQGMSEKDWTEALPNLRAHLDRDGEIASILKFCYDALCDEDKRLFLHIACFFNYEKVDMVEGCCLAKCFLDVRNGLRVLAEKSLISTNMDWGTIEMAKLLVELGRKIV</sequence>
<name>A0A3P6FSJ5_BRAOL</name>